<evidence type="ECO:0000313" key="1">
    <source>
        <dbReference type="EMBL" id="JAS59670.1"/>
    </source>
</evidence>
<sequence length="171" mass="18321">MASKQVICKSLPLLNSTFNNTGAVTGGSLLPKTADHPFLLLKSTEMTQATTISPTGVHPRVPTMGPCRAPTPVCPPPPCACPPPSPTVTMGKRIIKALWFLTKLGLFVGVVKFTVDEGLWGDSEETEELAKRMGIVGEKEKEEQKKETQSASRGMWDTAVLKAGEVFGLEA</sequence>
<name>A0A1B6GB62_9HEMI</name>
<reference evidence="1" key="1">
    <citation type="submission" date="2015-11" db="EMBL/GenBank/DDBJ databases">
        <title>De novo transcriptome assembly of four potential Pierce s Disease insect vectors from Arizona vineyards.</title>
        <authorList>
            <person name="Tassone E.E."/>
        </authorList>
    </citation>
    <scope>NUCLEOTIDE SEQUENCE</scope>
</reference>
<evidence type="ECO:0008006" key="2">
    <source>
        <dbReference type="Google" id="ProtNLM"/>
    </source>
</evidence>
<accession>A0A1B6GB62</accession>
<gene>
    <name evidence="1" type="ORF">g.11060</name>
</gene>
<dbReference type="AlphaFoldDB" id="A0A1B6GB62"/>
<proteinExistence type="predicted"/>
<dbReference type="EMBL" id="GECZ01010099">
    <property type="protein sequence ID" value="JAS59670.1"/>
    <property type="molecule type" value="Transcribed_RNA"/>
</dbReference>
<organism evidence="1">
    <name type="scientific">Cuerna arida</name>
    <dbReference type="NCBI Taxonomy" id="1464854"/>
    <lineage>
        <taxon>Eukaryota</taxon>
        <taxon>Metazoa</taxon>
        <taxon>Ecdysozoa</taxon>
        <taxon>Arthropoda</taxon>
        <taxon>Hexapoda</taxon>
        <taxon>Insecta</taxon>
        <taxon>Pterygota</taxon>
        <taxon>Neoptera</taxon>
        <taxon>Paraneoptera</taxon>
        <taxon>Hemiptera</taxon>
        <taxon>Auchenorrhyncha</taxon>
        <taxon>Membracoidea</taxon>
        <taxon>Cicadellidae</taxon>
        <taxon>Cicadellinae</taxon>
        <taxon>Proconiini</taxon>
        <taxon>Cuerna</taxon>
    </lineage>
</organism>
<protein>
    <recommendedName>
        <fullName evidence="2">MICOS complex subunit MIC13</fullName>
    </recommendedName>
</protein>